<dbReference type="InterPro" id="IPR036594">
    <property type="entry name" value="Meth_synthase_dom"/>
</dbReference>
<evidence type="ECO:0000256" key="2">
    <source>
        <dbReference type="ARBA" id="ARBA00001956"/>
    </source>
</evidence>
<evidence type="ECO:0000313" key="27">
    <source>
        <dbReference type="EMBL" id="RMZ52320.1"/>
    </source>
</evidence>
<evidence type="ECO:0000256" key="12">
    <source>
        <dbReference type="ARBA" id="ARBA00022737"/>
    </source>
</evidence>
<evidence type="ECO:0000256" key="7">
    <source>
        <dbReference type="ARBA" id="ARBA00022605"/>
    </source>
</evidence>
<dbReference type="InterPro" id="IPR011822">
    <property type="entry name" value="MetH"/>
</dbReference>
<dbReference type="GO" id="GO:0008270">
    <property type="term" value="F:zinc ion binding"/>
    <property type="evidence" value="ECO:0007669"/>
    <property type="project" value="InterPro"/>
</dbReference>
<feature type="domain" description="Hcy-binding" evidence="22">
    <location>
        <begin position="7"/>
        <end position="332"/>
    </location>
</feature>
<feature type="domain" description="Pterin-binding" evidence="23">
    <location>
        <begin position="1073"/>
        <end position="1336"/>
    </location>
</feature>
<dbReference type="SMART" id="SM01018">
    <property type="entry name" value="B12-binding_2"/>
    <property type="match status" value="1"/>
</dbReference>
<protein>
    <recommendedName>
        <fullName evidence="5">methionine synthase</fullName>
        <ecNumber evidence="5">2.1.1.13</ecNumber>
    </recommendedName>
    <alternativeName>
        <fullName evidence="17">5-methyltetrahydrofolate--homocysteine methyltransferase</fullName>
    </alternativeName>
    <alternativeName>
        <fullName evidence="16">Vitamin-B12 dependent methionine synthase</fullName>
    </alternativeName>
</protein>
<dbReference type="GO" id="GO:0050667">
    <property type="term" value="P:homocysteine metabolic process"/>
    <property type="evidence" value="ECO:0007669"/>
    <property type="project" value="TreeGrafter"/>
</dbReference>
<dbReference type="FunFam" id="3.20.20.330:FF:000001">
    <property type="entry name" value="Methionine synthase"/>
    <property type="match status" value="2"/>
</dbReference>
<dbReference type="InterPro" id="IPR004223">
    <property type="entry name" value="VitB12-dep_Met_synth_activ_dom"/>
</dbReference>
<dbReference type="EMBL" id="QOKY01000209">
    <property type="protein sequence ID" value="RMZ52320.1"/>
    <property type="molecule type" value="Genomic_DNA"/>
</dbReference>
<keyword evidence="20" id="KW-0175">Coiled coil</keyword>
<evidence type="ECO:0000256" key="13">
    <source>
        <dbReference type="ARBA" id="ARBA00022833"/>
    </source>
</evidence>
<dbReference type="EC" id="2.1.1.13" evidence="5"/>
<feature type="binding site" evidence="18">
    <location>
        <position position="318"/>
    </location>
    <ligand>
        <name>Zn(2+)</name>
        <dbReference type="ChEBI" id="CHEBI:29105"/>
    </ligand>
</feature>
<dbReference type="NCBIfam" id="NF007024">
    <property type="entry name" value="PRK09490.1"/>
    <property type="match status" value="1"/>
</dbReference>
<proteinExistence type="inferred from homology"/>
<dbReference type="SUPFAM" id="SSF56507">
    <property type="entry name" value="Methionine synthase activation domain-like"/>
    <property type="match status" value="1"/>
</dbReference>
<feature type="coiled-coil region" evidence="20">
    <location>
        <begin position="2231"/>
        <end position="2290"/>
    </location>
</feature>
<evidence type="ECO:0000259" key="22">
    <source>
        <dbReference type="PROSITE" id="PS50970"/>
    </source>
</evidence>
<dbReference type="InterPro" id="IPR036589">
    <property type="entry name" value="HCY_dom_sf"/>
</dbReference>
<feature type="binding site" evidence="18">
    <location>
        <position position="317"/>
    </location>
    <ligand>
        <name>Zn(2+)</name>
        <dbReference type="ChEBI" id="CHEBI:29105"/>
    </ligand>
</feature>
<keyword evidence="6 19" id="KW-0489">Methyltransferase</keyword>
<evidence type="ECO:0000259" key="25">
    <source>
        <dbReference type="PROSITE" id="PS51332"/>
    </source>
</evidence>
<keyword evidence="15" id="KW-0170">Cobalt</keyword>
<dbReference type="PROSITE" id="PS51337">
    <property type="entry name" value="B12_BINDING_NTER"/>
    <property type="match status" value="1"/>
</dbReference>
<dbReference type="Pfam" id="PF02607">
    <property type="entry name" value="B12-binding_2"/>
    <property type="match status" value="1"/>
</dbReference>
<feature type="compositionally biased region" description="Low complexity" evidence="21">
    <location>
        <begin position="2365"/>
        <end position="2390"/>
    </location>
</feature>
<keyword evidence="8" id="KW-0846">Cobalamin</keyword>
<dbReference type="SUPFAM" id="SSF47644">
    <property type="entry name" value="Methionine synthase domain"/>
    <property type="match status" value="1"/>
</dbReference>
<feature type="binding site" evidence="18">
    <location>
        <position position="251"/>
    </location>
    <ligand>
        <name>Zn(2+)</name>
        <dbReference type="ChEBI" id="CHEBI:29105"/>
    </ligand>
</feature>
<feature type="coiled-coil region" evidence="20">
    <location>
        <begin position="2155"/>
        <end position="2189"/>
    </location>
</feature>
<dbReference type="GO" id="GO:0032259">
    <property type="term" value="P:methylation"/>
    <property type="evidence" value="ECO:0007669"/>
    <property type="project" value="UniProtKB-KW"/>
</dbReference>
<dbReference type="InterPro" id="IPR003726">
    <property type="entry name" value="HCY_dom"/>
</dbReference>
<dbReference type="InterPro" id="IPR006158">
    <property type="entry name" value="Cobalamin-bd"/>
</dbReference>
<evidence type="ECO:0000256" key="9">
    <source>
        <dbReference type="ARBA" id="ARBA00022679"/>
    </source>
</evidence>
<dbReference type="GO" id="GO:0008705">
    <property type="term" value="F:methionine synthase activity"/>
    <property type="evidence" value="ECO:0007669"/>
    <property type="project" value="UniProtKB-EC"/>
</dbReference>
<dbReference type="FunFam" id="3.20.20.20:FF:000002">
    <property type="entry name" value="Methionine synthase"/>
    <property type="match status" value="2"/>
</dbReference>
<feature type="region of interest" description="Disordered" evidence="21">
    <location>
        <begin position="2655"/>
        <end position="2680"/>
    </location>
</feature>
<feature type="domain" description="Hcy-binding" evidence="22">
    <location>
        <begin position="712"/>
        <end position="1037"/>
    </location>
</feature>
<organism evidence="27 28">
    <name type="scientific">Auxenochlorella protothecoides</name>
    <name type="common">Green microalga</name>
    <name type="synonym">Chlorella protothecoides</name>
    <dbReference type="NCBI Taxonomy" id="3075"/>
    <lineage>
        <taxon>Eukaryota</taxon>
        <taxon>Viridiplantae</taxon>
        <taxon>Chlorophyta</taxon>
        <taxon>core chlorophytes</taxon>
        <taxon>Trebouxiophyceae</taxon>
        <taxon>Chlorellales</taxon>
        <taxon>Chlorellaceae</taxon>
        <taxon>Auxenochlorella</taxon>
    </lineage>
</organism>
<evidence type="ECO:0000256" key="21">
    <source>
        <dbReference type="SAM" id="MobiDB-lite"/>
    </source>
</evidence>
<dbReference type="PANTHER" id="PTHR45833">
    <property type="entry name" value="METHIONINE SYNTHASE"/>
    <property type="match status" value="1"/>
</dbReference>
<dbReference type="PROSITE" id="PS51332">
    <property type="entry name" value="B12_BINDING"/>
    <property type="match status" value="1"/>
</dbReference>
<keyword evidence="12" id="KW-0677">Repeat</keyword>
<dbReference type="InterPro" id="IPR011005">
    <property type="entry name" value="Dihydropteroate_synth-like_sf"/>
</dbReference>
<dbReference type="Gene3D" id="3.10.196.10">
    <property type="entry name" value="Vitamin B12-dependent methionine synthase, activation domain"/>
    <property type="match status" value="1"/>
</dbReference>
<dbReference type="InterPro" id="IPR037010">
    <property type="entry name" value="VitB12-dep_Met_synth_activ_sf"/>
</dbReference>
<accession>A0A3M7KR80</accession>
<dbReference type="UniPathway" id="UPA00051">
    <property type="reaction ID" value="UER00081"/>
</dbReference>
<evidence type="ECO:0000256" key="19">
    <source>
        <dbReference type="PROSITE-ProRule" id="PRU00346"/>
    </source>
</evidence>
<comment type="cofactor">
    <cofactor evidence="2">
        <name>methylcob(III)alamin</name>
        <dbReference type="ChEBI" id="CHEBI:28115"/>
    </cofactor>
</comment>
<feature type="binding site" evidence="18">
    <location>
        <position position="1022"/>
    </location>
    <ligand>
        <name>Zn(2+)</name>
        <dbReference type="ChEBI" id="CHEBI:29105"/>
    </ligand>
</feature>
<dbReference type="PROSITE" id="PS50974">
    <property type="entry name" value="ADOMET_ACTIVATION"/>
    <property type="match status" value="1"/>
</dbReference>
<evidence type="ECO:0000256" key="15">
    <source>
        <dbReference type="ARBA" id="ARBA00023285"/>
    </source>
</evidence>
<feature type="domain" description="B12-binding" evidence="25">
    <location>
        <begin position="1487"/>
        <end position="1622"/>
    </location>
</feature>
<dbReference type="SUPFAM" id="SSF51717">
    <property type="entry name" value="Dihydropteroate synthetase-like"/>
    <property type="match status" value="2"/>
</dbReference>
<comment type="caution">
    <text evidence="27">The sequence shown here is derived from an EMBL/GenBank/DDBJ whole genome shotgun (WGS) entry which is preliminary data.</text>
</comment>
<dbReference type="InterPro" id="IPR003759">
    <property type="entry name" value="Cbl-bd_cap"/>
</dbReference>
<feature type="coiled-coil region" evidence="20">
    <location>
        <begin position="2496"/>
        <end position="2565"/>
    </location>
</feature>
<evidence type="ECO:0000256" key="4">
    <source>
        <dbReference type="ARBA" id="ARBA00010398"/>
    </source>
</evidence>
<dbReference type="Pfam" id="PF00809">
    <property type="entry name" value="Pterin_bind"/>
    <property type="match status" value="2"/>
</dbReference>
<feature type="domain" description="B12-binding N-terminal" evidence="26">
    <location>
        <begin position="1384"/>
        <end position="1480"/>
    </location>
</feature>
<dbReference type="InterPro" id="IPR033706">
    <property type="entry name" value="Met_synthase_B12-bd"/>
</dbReference>
<dbReference type="Gene3D" id="3.40.50.280">
    <property type="entry name" value="Cobalamin-binding domain"/>
    <property type="match status" value="1"/>
</dbReference>
<evidence type="ECO:0000256" key="17">
    <source>
        <dbReference type="ARBA" id="ARBA00031040"/>
    </source>
</evidence>
<gene>
    <name evidence="27" type="ORF">APUTEX25_005073</name>
</gene>
<evidence type="ECO:0000256" key="20">
    <source>
        <dbReference type="SAM" id="Coils"/>
    </source>
</evidence>
<evidence type="ECO:0000256" key="3">
    <source>
        <dbReference type="ARBA" id="ARBA00005178"/>
    </source>
</evidence>
<feature type="region of interest" description="Disordered" evidence="21">
    <location>
        <begin position="2352"/>
        <end position="2391"/>
    </location>
</feature>
<evidence type="ECO:0000256" key="10">
    <source>
        <dbReference type="ARBA" id="ARBA00022691"/>
    </source>
</evidence>
<dbReference type="Pfam" id="PF02574">
    <property type="entry name" value="S-methyl_trans"/>
    <property type="match status" value="2"/>
</dbReference>
<dbReference type="InterPro" id="IPR000489">
    <property type="entry name" value="Pterin-binding_dom"/>
</dbReference>
<comment type="similarity">
    <text evidence="4">Belongs to the vitamin-B12 dependent methionine synthase family.</text>
</comment>
<sequence length="2733" mass="297935">MKRTEAFEQLEELLESRICFIDGAMGTQIQKWKLTEDDFKGDRYKTHTAELKGNNDLLVVSRPDVIAAIHNAFLDAGADIIETNTFNGTTISQADYSLDTVEEVHFINVTAAKLAKEVTAKYMADHPGQRKFVAGAIGPTNRTLSVSPSVENPAFRGITYDEVELAYYQQAKALYEGGVDLFLVETIFDTGNAKAAVFALERLFEDLNVRIPVFISGTIVDMSGRTLSGQTNEAFWNSIRHAKPMAVGLNCALGASDMKPYIANLAECVDCYILCYPNAGLPNAMGGYDQKGHEMAEEIKPFCELEREKLVNLLGGCCGTGPEHIKAIHDLAAGYEPRKRHGIEPVMRLCGLEPLNYRPNPENMRSTFLNIGERCNVAGSSIYKKAIVDGNYDKAAAIAVAQVNQGADILDINMDDGLIEGVGAMTRFVNLLVSDPEVSRVPFMIDSSKFHIVEAGLKCCQGKVIVNSISMKEGEAKFREHAAIVKRHGAAVVVMAFDEEGQAATFEDKVRICLRAYRILVNEVGFDPQDVVFDPNILTVGTGLAEHNNYAVDFINATREIKKVCPGAKVSGGVSNIAFSFRGNEPVRRAFHSAFLHHACAAGMDMGIVNAAQVIADKYELIDKELLGYVEDVLLNRREDSTERLLDFAALLDPKSPPTAVRRLKEESALASLPPRVNPIAPGVDTLAPEAHLPLVPEYTPYVDRMRRTEAFEQLEELLESRICFIDGAMGTQIQKWKLTEDDFKGDRYKTHTAELKGNNDLLVVSRPDIIAAIHNAFLDAGADIIETNTFNGTTISQADYSLDTVEEVHFINVTAAKLAKEVTAKYMADHPGQRKFVAGAIGPTNRTLSVSPSVENPAFRGITYDEVELAYYQQAKALYEGGVDLFLVETIFDTGNAKAAVFALERLFEDLNVRIPVFISGTIVDMSGRTLSGQTNEAFWNSIRHAKPMAVGLNCALGASDMKPYIANLAECVDCYILCYPNAGLPNAMGGYDQKGHEMAEEIKPFCELEREKLVNLLGGCCGTGPEHIKAIHDLAAGYEPRKRHGIEPVMRLCGLEPLNYRPNPENMRSTFLNIGERCNVAGSSIYKKAIVDGNYDKAAAIAVAQVNQGADVLDINMDDGLIEGVGAMTRFVNLLVSDPEVSRVPFMIDSSKFHIVEAGLKCCQGKVIVNSISMKEGEAKFREHARLVRHHGAAVVVMAFDEEGQAAGYQDKIRICMRAYKILVEEVGFDPQDIVFDPNILTVGTGMAEHNNYAVDFIRATREIKRLCPGAKVSGGVSNIAFSFRGNEPVRRAFHSAFLHHACAAGMDMGIVNAAQVIADKYELLDKELLELVEDVLLNRCENATERLLDYAALLDPKSHPTAVKRKGQVGGAAAAEKKASGLDSWRDLPVTKRIEHALVKGIDTHVVADTEECRTCGAYPYPIQVIEGPLMDGMNVVGDLFGAGKMFLPQVIKSARVMKRAVAHLIPYIEEEKARSGKTGSDNAGVVIMATVKGDVHDIGKNIVGVVLGCNNFKVIDLGVMVAWEKILDAAVEHNADVIGLSGLITPSLDEMVTVAKRMEERGLKLPLLIGGATTSKMHTAVKIEPQYSGPVVYVLDASRSVPVVQSLLDVRAKAEFAVDVREQYAELRDEFYAGLEDRRYLTLAEARAAAPKVDWASAENAPHTPSFTGVKAYEDFPLEEVVPYIDWNPFFQVWQLRGRYPNRGYPKIFKDEAVGPEARKLFEEAQAMLKDIIDNKKLRLVGVVGIFHANSAGDDIEVYAGADRAERLATFYGLRQQAEKENADPYYCLSDFIAPKSSGVNDYLGLFANSAMGVEPLIEAFKEAGDDYSYIMMEALADRLAEAFAEKLHAIVRQELWGYAPDEDLNVDDLLKVKYQGIRPAPGYPSQPDHTEKQTMWDLMDIEARIGMGLTESFSMTPAASVSGLYFAGAASQYFAVGKISTDQDHFDVMEDDDAASVSGISSILSAHTPERGGVDPTASGRAIEAALEEAEQLMRLGSATHTGIRSAGKKSLSSIIDASEQLRQQVRDLRIENHEAKVELVTLRAQLAQKESTAQRIEHEASQQIAERDRVLAELSAANAANQEKLAALSAQATASSTLSPSAAARLRSEHAAAITRAARSAQAAADLQERMEASAARAADAMRCWTGVRDGLQREAGRLAAALERKTAEAQDLLQEREILRAKVALLGGATQKRSAWEPEDAEVARWRQRAESLEHSLREREGVCHKYKLAIRALKAKLTEAEERQAGLKRGAQERELALHGQIVRLQRQAEDKEIAARTAAAQLATPPASPQRLPAQAAVPAQAAALQQQSLRAQLEVGLAAAREQDPGQELAGALRSAGLELAGEDAEAHKSPLRPTPAAAADPAAEATGAAAQGPAPGDWASELGRHEETLKGLEARLAGAPLDSTKVSPARPGQTPVREGDERARLRNLGVMLDRLAEKQMLAFLVWIVSLFIPTSLIRLVRPREPSGGEPGPDMDAFVDMAAAALNSKNEFIHDLTARLERAEAEVASHSQAQAGLQLEVARLGEVLVARDHSLEEQRQATAEARRDAQLAEQNEASLKQCLSVLQAEKEELADMLSLRETSYYTLLTTIEEYMSLVDINPTPSAETSLAEASAATNPTPEKLAFWTSRLESAAQLRRDCATDPCTTPRRLAVPSSDDSGDEKWHTPGIHAKSLGLDLGPGVAPKQEEERGVGSPQTLIRAIHDCMDSLSTQEWAGEGAPLS</sequence>
<dbReference type="FunFam" id="1.10.1240.10:FF:000001">
    <property type="entry name" value="Methionine synthase"/>
    <property type="match status" value="1"/>
</dbReference>
<evidence type="ECO:0000256" key="16">
    <source>
        <dbReference type="ARBA" id="ARBA00030163"/>
    </source>
</evidence>
<dbReference type="SUPFAM" id="SSF52242">
    <property type="entry name" value="Cobalamin (vitamin B12)-binding domain"/>
    <property type="match status" value="1"/>
</dbReference>
<keyword evidence="9 19" id="KW-0808">Transferase</keyword>
<evidence type="ECO:0000256" key="11">
    <source>
        <dbReference type="ARBA" id="ARBA00022723"/>
    </source>
</evidence>
<dbReference type="Pfam" id="PF02310">
    <property type="entry name" value="B12-binding"/>
    <property type="match status" value="1"/>
</dbReference>
<evidence type="ECO:0000259" key="26">
    <source>
        <dbReference type="PROSITE" id="PS51337"/>
    </source>
</evidence>
<feature type="domain" description="Pterin-binding" evidence="23">
    <location>
        <begin position="368"/>
        <end position="635"/>
    </location>
</feature>
<reference evidence="28" key="1">
    <citation type="journal article" date="2018" name="Algal Res.">
        <title>Characterization of plant carbon substrate utilization by Auxenochlorella protothecoides.</title>
        <authorList>
            <person name="Vogler B.W."/>
            <person name="Starkenburg S.R."/>
            <person name="Sudasinghe N."/>
            <person name="Schambach J.Y."/>
            <person name="Rollin J.A."/>
            <person name="Pattathil S."/>
            <person name="Barry A.N."/>
        </authorList>
    </citation>
    <scope>NUCLEOTIDE SEQUENCE [LARGE SCALE GENOMIC DNA]</scope>
    <source>
        <strain evidence="28">UTEX 25</strain>
    </source>
</reference>
<dbReference type="Gene3D" id="1.10.288.10">
    <property type="entry name" value="Cobalamin-dependent Methionine Synthase, domain 2"/>
    <property type="match status" value="1"/>
</dbReference>
<dbReference type="GO" id="GO:0005829">
    <property type="term" value="C:cytosol"/>
    <property type="evidence" value="ECO:0007669"/>
    <property type="project" value="TreeGrafter"/>
</dbReference>
<dbReference type="InterPro" id="IPR050554">
    <property type="entry name" value="Met_Synthase/Corrinoid"/>
</dbReference>
<dbReference type="Gene3D" id="3.20.20.330">
    <property type="entry name" value="Homocysteine-binding-like domain"/>
    <property type="match status" value="2"/>
</dbReference>
<evidence type="ECO:0000256" key="8">
    <source>
        <dbReference type="ARBA" id="ARBA00022628"/>
    </source>
</evidence>
<dbReference type="PROSITE" id="PS50970">
    <property type="entry name" value="HCY"/>
    <property type="match status" value="2"/>
</dbReference>
<dbReference type="Proteomes" id="UP000279271">
    <property type="component" value="Unassembled WGS sequence"/>
</dbReference>
<comment type="cofactor">
    <cofactor evidence="1 18">
        <name>Zn(2+)</name>
        <dbReference type="ChEBI" id="CHEBI:29105"/>
    </cofactor>
</comment>
<dbReference type="NCBIfam" id="TIGR02082">
    <property type="entry name" value="metH"/>
    <property type="match status" value="1"/>
</dbReference>
<keyword evidence="13 18" id="KW-0862">Zinc</keyword>
<dbReference type="GO" id="GO:0031419">
    <property type="term" value="F:cobalamin binding"/>
    <property type="evidence" value="ECO:0007669"/>
    <property type="project" value="UniProtKB-KW"/>
</dbReference>
<feature type="binding site" evidence="18">
    <location>
        <position position="1023"/>
    </location>
    <ligand>
        <name>Zn(2+)</name>
        <dbReference type="ChEBI" id="CHEBI:29105"/>
    </ligand>
</feature>
<dbReference type="Pfam" id="PF02965">
    <property type="entry name" value="Met_synt_B12"/>
    <property type="match status" value="1"/>
</dbReference>
<dbReference type="PROSITE" id="PS50972">
    <property type="entry name" value="PTERIN_BINDING"/>
    <property type="match status" value="2"/>
</dbReference>
<dbReference type="CDD" id="cd02069">
    <property type="entry name" value="methionine_synthase_B12_BD"/>
    <property type="match status" value="1"/>
</dbReference>
<feature type="coiled-coil region" evidence="20">
    <location>
        <begin position="2017"/>
        <end position="2097"/>
    </location>
</feature>
<dbReference type="InterPro" id="IPR036724">
    <property type="entry name" value="Cobalamin-bd_sf"/>
</dbReference>
<feature type="domain" description="AdoMet activation" evidence="24">
    <location>
        <begin position="1638"/>
        <end position="1974"/>
    </location>
</feature>
<evidence type="ECO:0000256" key="1">
    <source>
        <dbReference type="ARBA" id="ARBA00001947"/>
    </source>
</evidence>
<evidence type="ECO:0000256" key="18">
    <source>
        <dbReference type="PROSITE-ProRule" id="PRU00333"/>
    </source>
</evidence>
<keyword evidence="7" id="KW-0028">Amino-acid biosynthesis</keyword>
<dbReference type="PANTHER" id="PTHR45833:SF1">
    <property type="entry name" value="METHIONINE SYNTHASE"/>
    <property type="match status" value="1"/>
</dbReference>
<evidence type="ECO:0000256" key="5">
    <source>
        <dbReference type="ARBA" id="ARBA00012032"/>
    </source>
</evidence>
<dbReference type="GO" id="GO:0046653">
    <property type="term" value="P:tetrahydrofolate metabolic process"/>
    <property type="evidence" value="ECO:0007669"/>
    <property type="project" value="TreeGrafter"/>
</dbReference>
<keyword evidence="10" id="KW-0949">S-adenosyl-L-methionine</keyword>
<keyword evidence="14" id="KW-0486">Methionine biosynthesis</keyword>
<evidence type="ECO:0000259" key="24">
    <source>
        <dbReference type="PROSITE" id="PS50974"/>
    </source>
</evidence>
<keyword evidence="11 18" id="KW-0479">Metal-binding</keyword>
<dbReference type="SUPFAM" id="SSF82282">
    <property type="entry name" value="Homocysteine S-methyltransferase"/>
    <property type="match status" value="2"/>
</dbReference>
<evidence type="ECO:0000256" key="14">
    <source>
        <dbReference type="ARBA" id="ARBA00023167"/>
    </source>
</evidence>
<evidence type="ECO:0000259" key="23">
    <source>
        <dbReference type="PROSITE" id="PS50972"/>
    </source>
</evidence>
<name>A0A3M7KR80_AUXPR</name>
<comment type="pathway">
    <text evidence="3">Amino-acid biosynthesis; L-methionine biosynthesis via de novo pathway; L-methionine from L-homocysteine (MetH route): step 1/1.</text>
</comment>
<dbReference type="CDD" id="cd00740">
    <property type="entry name" value="MeTr"/>
    <property type="match status" value="2"/>
</dbReference>
<evidence type="ECO:0000313" key="28">
    <source>
        <dbReference type="Proteomes" id="UP000279271"/>
    </source>
</evidence>
<dbReference type="Gene3D" id="1.10.1240.10">
    <property type="entry name" value="Methionine synthase domain"/>
    <property type="match status" value="1"/>
</dbReference>
<dbReference type="FunFam" id="3.40.50.280:FF:000001">
    <property type="entry name" value="Methionine synthase"/>
    <property type="match status" value="1"/>
</dbReference>
<evidence type="ECO:0000256" key="6">
    <source>
        <dbReference type="ARBA" id="ARBA00022603"/>
    </source>
</evidence>
<feature type="binding site" evidence="18">
    <location>
        <position position="956"/>
    </location>
    <ligand>
        <name>Zn(2+)</name>
        <dbReference type="ChEBI" id="CHEBI:29105"/>
    </ligand>
</feature>
<dbReference type="Gene3D" id="3.20.20.20">
    <property type="entry name" value="Dihydropteroate synthase-like"/>
    <property type="match status" value="2"/>
</dbReference>